<organism evidence="6 7">
    <name type="scientific">Aldrovandia affinis</name>
    <dbReference type="NCBI Taxonomy" id="143900"/>
    <lineage>
        <taxon>Eukaryota</taxon>
        <taxon>Metazoa</taxon>
        <taxon>Chordata</taxon>
        <taxon>Craniata</taxon>
        <taxon>Vertebrata</taxon>
        <taxon>Euteleostomi</taxon>
        <taxon>Actinopterygii</taxon>
        <taxon>Neopterygii</taxon>
        <taxon>Teleostei</taxon>
        <taxon>Notacanthiformes</taxon>
        <taxon>Halosauridae</taxon>
        <taxon>Aldrovandia</taxon>
    </lineage>
</organism>
<dbReference type="PROSITE" id="PS51450">
    <property type="entry name" value="LRR"/>
    <property type="match status" value="7"/>
</dbReference>
<evidence type="ECO:0000313" key="7">
    <source>
        <dbReference type="Proteomes" id="UP001221898"/>
    </source>
</evidence>
<evidence type="ECO:0000256" key="5">
    <source>
        <dbReference type="SAM" id="SignalP"/>
    </source>
</evidence>
<proteinExistence type="predicted"/>
<dbReference type="SMART" id="SM00365">
    <property type="entry name" value="LRR_SD22"/>
    <property type="match status" value="6"/>
</dbReference>
<keyword evidence="2 5" id="KW-0732">Signal</keyword>
<gene>
    <name evidence="6" type="ORF">AAFF_G00017300</name>
</gene>
<reference evidence="6" key="1">
    <citation type="journal article" date="2023" name="Science">
        <title>Genome structures resolve the early diversification of teleost fishes.</title>
        <authorList>
            <person name="Parey E."/>
            <person name="Louis A."/>
            <person name="Montfort J."/>
            <person name="Bouchez O."/>
            <person name="Roques C."/>
            <person name="Iampietro C."/>
            <person name="Lluch J."/>
            <person name="Castinel A."/>
            <person name="Donnadieu C."/>
            <person name="Desvignes T."/>
            <person name="Floi Bucao C."/>
            <person name="Jouanno E."/>
            <person name="Wen M."/>
            <person name="Mejri S."/>
            <person name="Dirks R."/>
            <person name="Jansen H."/>
            <person name="Henkel C."/>
            <person name="Chen W.J."/>
            <person name="Zahm M."/>
            <person name="Cabau C."/>
            <person name="Klopp C."/>
            <person name="Thompson A.W."/>
            <person name="Robinson-Rechavi M."/>
            <person name="Braasch I."/>
            <person name="Lecointre G."/>
            <person name="Bobe J."/>
            <person name="Postlethwait J.H."/>
            <person name="Berthelot C."/>
            <person name="Roest Crollius H."/>
            <person name="Guiguen Y."/>
        </authorList>
    </citation>
    <scope>NUCLEOTIDE SEQUENCE</scope>
    <source>
        <strain evidence="6">NC1722</strain>
    </source>
</reference>
<feature type="signal peptide" evidence="5">
    <location>
        <begin position="1"/>
        <end position="30"/>
    </location>
</feature>
<dbReference type="SMART" id="SM00369">
    <property type="entry name" value="LRR_TYP"/>
    <property type="match status" value="11"/>
</dbReference>
<dbReference type="PANTHER" id="PTHR24369:SF210">
    <property type="entry name" value="CHAOPTIN-RELATED"/>
    <property type="match status" value="1"/>
</dbReference>
<keyword evidence="1" id="KW-0433">Leucine-rich repeat</keyword>
<accession>A0AAD7S5J9</accession>
<dbReference type="Pfam" id="PF13855">
    <property type="entry name" value="LRR_8"/>
    <property type="match status" value="4"/>
</dbReference>
<comment type="caution">
    <text evidence="6">The sequence shown here is derived from an EMBL/GenBank/DDBJ whole genome shotgun (WGS) entry which is preliminary data.</text>
</comment>
<dbReference type="InterPro" id="IPR032675">
    <property type="entry name" value="LRR_dom_sf"/>
</dbReference>
<feature type="chain" id="PRO_5042152975" description="Leucine-rich repeat-containing protein 32" evidence="5">
    <location>
        <begin position="31"/>
        <end position="678"/>
    </location>
</feature>
<dbReference type="PANTHER" id="PTHR24369">
    <property type="entry name" value="ANTIGEN BSP, PUTATIVE-RELATED"/>
    <property type="match status" value="1"/>
</dbReference>
<dbReference type="InterPro" id="IPR050541">
    <property type="entry name" value="LRR_TM_domain-containing"/>
</dbReference>
<dbReference type="SUPFAM" id="SSF52058">
    <property type="entry name" value="L domain-like"/>
    <property type="match status" value="2"/>
</dbReference>
<evidence type="ECO:0000256" key="2">
    <source>
        <dbReference type="ARBA" id="ARBA00022729"/>
    </source>
</evidence>
<name>A0AAD7S5J9_9TELE</name>
<keyword evidence="3" id="KW-0677">Repeat</keyword>
<dbReference type="InterPro" id="IPR001611">
    <property type="entry name" value="Leu-rich_rpt"/>
</dbReference>
<dbReference type="EMBL" id="JAINUG010000106">
    <property type="protein sequence ID" value="KAJ8396424.1"/>
    <property type="molecule type" value="Genomic_DNA"/>
</dbReference>
<keyword evidence="4" id="KW-0812">Transmembrane</keyword>
<dbReference type="Proteomes" id="UP001221898">
    <property type="component" value="Unassembled WGS sequence"/>
</dbReference>
<evidence type="ECO:0000256" key="1">
    <source>
        <dbReference type="ARBA" id="ARBA00022614"/>
    </source>
</evidence>
<feature type="transmembrane region" description="Helical" evidence="4">
    <location>
        <begin position="642"/>
        <end position="661"/>
    </location>
</feature>
<keyword evidence="7" id="KW-1185">Reference proteome</keyword>
<keyword evidence="4" id="KW-0472">Membrane</keyword>
<evidence type="ECO:0000313" key="6">
    <source>
        <dbReference type="EMBL" id="KAJ8396424.1"/>
    </source>
</evidence>
<evidence type="ECO:0000256" key="3">
    <source>
        <dbReference type="ARBA" id="ARBA00022737"/>
    </source>
</evidence>
<dbReference type="InterPro" id="IPR003591">
    <property type="entry name" value="Leu-rich_rpt_typical-subtyp"/>
</dbReference>
<dbReference type="GO" id="GO:0005886">
    <property type="term" value="C:plasma membrane"/>
    <property type="evidence" value="ECO:0007669"/>
    <property type="project" value="TreeGrafter"/>
</dbReference>
<protein>
    <recommendedName>
        <fullName evidence="8">Leucine-rich repeat-containing protein 32</fullName>
    </recommendedName>
</protein>
<evidence type="ECO:0008006" key="8">
    <source>
        <dbReference type="Google" id="ProtNLM"/>
    </source>
</evidence>
<dbReference type="Gene3D" id="3.80.10.10">
    <property type="entry name" value="Ribonuclease Inhibitor"/>
    <property type="match status" value="4"/>
</dbReference>
<evidence type="ECO:0000256" key="4">
    <source>
        <dbReference type="SAM" id="Phobius"/>
    </source>
</evidence>
<dbReference type="AlphaFoldDB" id="A0AAD7S5J9"/>
<keyword evidence="4" id="KW-1133">Transmembrane helix</keyword>
<sequence length="678" mass="76814">MRPQGKVTLYKSTMGVCLWLFLAFMNEATATFRPRQLSPCQVVHMNVYCNDMNLRTVPAELPPDIHILDLSQNHLQNLTQEFLAFYTIHHLNLHSNKIQFIQPGLFRNMTNLQELDLSRNYLDIFAASKTDVGPLSTVKRLSLSGNGLYTGMTDFFLRDAPSLVNLSLDGNSITKISKDTFSGSLALRNIDLHNNVILEIEEGAFESLADLSELDLSTNSITCITDFNLSQLKLLNLSRNSLESFQTMDSDLEYELQHLDLRENKIHYFPVLPRKNKLLYLDLSRNLMRSVNTTSLMEELEYIRDGRFTTHALSCSKNAHNDLPRLLYLDMSYNQIKSISASFFRGLEALEVLNLSNNCLEAFSVDRSSPLDSLKTLDLSFNVLQNLSFEENTLRLLEELHLMGNILSFIDPTIFRRLPRIRELHLQQNFLSVCGSHHQRGHRSQAGDCIFFSSIPTLRRLYLSGNNLQSVPQGAFHGTSLWLLDLSGNPGLDIHKNAFSGLEPSLTHLSLRENDLPVLSTDLSLLSGLRDVDLSMNRLTTLPLWNKESSIEALNLQNNSLVTLEYSTVLALEKTLKTLYLGSNPLSCCGNLQFLHMVRRSSLDIPDLASVTCQYTQNSERKEMSIESVEQEHCETLDRKSLGIIIIIITALVLIAVLVLLSKICHPRRHRLRGSFKA</sequence>
<dbReference type="FunFam" id="3.80.10.10:FF:000226">
    <property type="entry name" value="leucine-rich repeat-containing protein 32 isoform X1"/>
    <property type="match status" value="1"/>
</dbReference>